<dbReference type="EC" id="2.7.1.71" evidence="3 11"/>
<dbReference type="InterPro" id="IPR031322">
    <property type="entry name" value="Shikimate/glucono_kinase"/>
</dbReference>
<reference evidence="12 13" key="1">
    <citation type="submission" date="2019-08" db="EMBL/GenBank/DDBJ databases">
        <authorList>
            <person name="Dong K."/>
        </authorList>
    </citation>
    <scope>NUCLEOTIDE SEQUENCE [LARGE SCALE GENOMIC DNA]</scope>
    <source>
        <strain evidence="12 13">M4-8</strain>
    </source>
</reference>
<name>A0A5C8HR74_9MICO</name>
<dbReference type="InterPro" id="IPR023000">
    <property type="entry name" value="Shikimate_kinase_CS"/>
</dbReference>
<evidence type="ECO:0000256" key="1">
    <source>
        <dbReference type="ARBA" id="ARBA00004842"/>
    </source>
</evidence>
<evidence type="ECO:0000313" key="12">
    <source>
        <dbReference type="EMBL" id="TXK05523.1"/>
    </source>
</evidence>
<feature type="binding site" evidence="11">
    <location>
        <position position="137"/>
    </location>
    <ligand>
        <name>substrate</name>
    </ligand>
</feature>
<accession>A0A5C8HR74</accession>
<dbReference type="UniPathway" id="UPA00053">
    <property type="reaction ID" value="UER00088"/>
</dbReference>
<evidence type="ECO:0000256" key="3">
    <source>
        <dbReference type="ARBA" id="ARBA00012154"/>
    </source>
</evidence>
<dbReference type="SUPFAM" id="SSF52540">
    <property type="entry name" value="P-loop containing nucleoside triphosphate hydrolases"/>
    <property type="match status" value="1"/>
</dbReference>
<dbReference type="PROSITE" id="PS01128">
    <property type="entry name" value="SHIKIMATE_KINASE"/>
    <property type="match status" value="1"/>
</dbReference>
<evidence type="ECO:0000256" key="2">
    <source>
        <dbReference type="ARBA" id="ARBA00006997"/>
    </source>
</evidence>
<evidence type="ECO:0000256" key="11">
    <source>
        <dbReference type="HAMAP-Rule" id="MF_00109"/>
    </source>
</evidence>
<keyword evidence="11" id="KW-0479">Metal-binding</keyword>
<evidence type="ECO:0000256" key="7">
    <source>
        <dbReference type="ARBA" id="ARBA00022777"/>
    </source>
</evidence>
<dbReference type="EMBL" id="VRSW01000001">
    <property type="protein sequence ID" value="TXK05523.1"/>
    <property type="molecule type" value="Genomic_DNA"/>
</dbReference>
<dbReference type="InterPro" id="IPR000623">
    <property type="entry name" value="Shikimate_kinase/TSH1"/>
</dbReference>
<dbReference type="Proteomes" id="UP000321196">
    <property type="component" value="Unassembled WGS sequence"/>
</dbReference>
<dbReference type="GO" id="GO:0005829">
    <property type="term" value="C:cytosol"/>
    <property type="evidence" value="ECO:0007669"/>
    <property type="project" value="TreeGrafter"/>
</dbReference>
<keyword evidence="9 11" id="KW-0057">Aromatic amino acid biosynthesis</keyword>
<dbReference type="GO" id="GO:0000287">
    <property type="term" value="F:magnesium ion binding"/>
    <property type="evidence" value="ECO:0007669"/>
    <property type="project" value="UniProtKB-UniRule"/>
</dbReference>
<feature type="binding site" evidence="11">
    <location>
        <position position="79"/>
    </location>
    <ligand>
        <name>substrate</name>
    </ligand>
</feature>
<dbReference type="GO" id="GO:0005524">
    <property type="term" value="F:ATP binding"/>
    <property type="evidence" value="ECO:0007669"/>
    <property type="project" value="UniProtKB-UniRule"/>
</dbReference>
<evidence type="ECO:0000256" key="5">
    <source>
        <dbReference type="ARBA" id="ARBA00022679"/>
    </source>
</evidence>
<dbReference type="GO" id="GO:0004765">
    <property type="term" value="F:shikimate kinase activity"/>
    <property type="evidence" value="ECO:0007669"/>
    <property type="project" value="UniProtKB-UniRule"/>
</dbReference>
<dbReference type="GO" id="GO:0009423">
    <property type="term" value="P:chorismate biosynthetic process"/>
    <property type="evidence" value="ECO:0007669"/>
    <property type="project" value="UniProtKB-UniRule"/>
</dbReference>
<feature type="binding site" evidence="11">
    <location>
        <position position="35"/>
    </location>
    <ligand>
        <name>substrate</name>
    </ligand>
</feature>
<dbReference type="RefSeq" id="WP_147824334.1">
    <property type="nucleotide sequence ID" value="NZ_BAAARG010000001.1"/>
</dbReference>
<dbReference type="GO" id="GO:0009073">
    <property type="term" value="P:aromatic amino acid family biosynthetic process"/>
    <property type="evidence" value="ECO:0007669"/>
    <property type="project" value="UniProtKB-KW"/>
</dbReference>
<gene>
    <name evidence="11" type="primary">aroK</name>
    <name evidence="12" type="ORF">FVP60_00530</name>
</gene>
<keyword evidence="5 11" id="KW-0808">Transferase</keyword>
<keyword evidence="7 11" id="KW-0418">Kinase</keyword>
<dbReference type="AlphaFoldDB" id="A0A5C8HR74"/>
<feature type="binding site" evidence="11">
    <location>
        <position position="17"/>
    </location>
    <ligand>
        <name>Mg(2+)</name>
        <dbReference type="ChEBI" id="CHEBI:18420"/>
    </ligand>
</feature>
<evidence type="ECO:0000256" key="10">
    <source>
        <dbReference type="ARBA" id="ARBA00048567"/>
    </source>
</evidence>
<dbReference type="PANTHER" id="PTHR21087">
    <property type="entry name" value="SHIKIMATE KINASE"/>
    <property type="match status" value="1"/>
</dbReference>
<evidence type="ECO:0000256" key="6">
    <source>
        <dbReference type="ARBA" id="ARBA00022741"/>
    </source>
</evidence>
<feature type="binding site" evidence="11">
    <location>
        <position position="58"/>
    </location>
    <ligand>
        <name>substrate</name>
    </ligand>
</feature>
<keyword evidence="6 11" id="KW-0547">Nucleotide-binding</keyword>
<dbReference type="HAMAP" id="MF_00109">
    <property type="entry name" value="Shikimate_kinase"/>
    <property type="match status" value="1"/>
</dbReference>
<dbReference type="OrthoDB" id="9800332at2"/>
<keyword evidence="8 11" id="KW-0067">ATP-binding</keyword>
<feature type="binding site" evidence="11">
    <location>
        <begin position="13"/>
        <end position="18"/>
    </location>
    <ligand>
        <name>ATP</name>
        <dbReference type="ChEBI" id="CHEBI:30616"/>
    </ligand>
</feature>
<keyword evidence="11" id="KW-0963">Cytoplasm</keyword>
<comment type="similarity">
    <text evidence="2 11">Belongs to the shikimate kinase family.</text>
</comment>
<evidence type="ECO:0000313" key="13">
    <source>
        <dbReference type="Proteomes" id="UP000321196"/>
    </source>
</evidence>
<evidence type="ECO:0000256" key="9">
    <source>
        <dbReference type="ARBA" id="ARBA00023141"/>
    </source>
</evidence>
<keyword evidence="4 11" id="KW-0028">Amino-acid biosynthesis</keyword>
<keyword evidence="13" id="KW-1185">Reference proteome</keyword>
<evidence type="ECO:0000256" key="4">
    <source>
        <dbReference type="ARBA" id="ARBA00022605"/>
    </source>
</evidence>
<dbReference type="GO" id="GO:0008652">
    <property type="term" value="P:amino acid biosynthetic process"/>
    <property type="evidence" value="ECO:0007669"/>
    <property type="project" value="UniProtKB-KW"/>
</dbReference>
<feature type="binding site" evidence="11">
    <location>
        <position position="116"/>
    </location>
    <ligand>
        <name>ATP</name>
        <dbReference type="ChEBI" id="CHEBI:30616"/>
    </ligand>
</feature>
<dbReference type="InterPro" id="IPR027417">
    <property type="entry name" value="P-loop_NTPase"/>
</dbReference>
<evidence type="ECO:0000256" key="8">
    <source>
        <dbReference type="ARBA" id="ARBA00022840"/>
    </source>
</evidence>
<comment type="caution">
    <text evidence="12">The sequence shown here is derived from an EMBL/GenBank/DDBJ whole genome shotgun (WGS) entry which is preliminary data.</text>
</comment>
<dbReference type="CDD" id="cd00464">
    <property type="entry name" value="SK"/>
    <property type="match status" value="1"/>
</dbReference>
<comment type="cofactor">
    <cofactor evidence="11">
        <name>Mg(2+)</name>
        <dbReference type="ChEBI" id="CHEBI:18420"/>
    </cofactor>
    <text evidence="11">Binds 1 Mg(2+) ion per subunit.</text>
</comment>
<organism evidence="12 13">
    <name type="scientific">Microbacterium mitrae</name>
    <dbReference type="NCBI Taxonomy" id="664640"/>
    <lineage>
        <taxon>Bacteria</taxon>
        <taxon>Bacillati</taxon>
        <taxon>Actinomycetota</taxon>
        <taxon>Actinomycetes</taxon>
        <taxon>Micrococcales</taxon>
        <taxon>Microbacteriaceae</taxon>
        <taxon>Microbacterium</taxon>
    </lineage>
</organism>
<dbReference type="Gene3D" id="3.40.50.300">
    <property type="entry name" value="P-loop containing nucleotide triphosphate hydrolases"/>
    <property type="match status" value="1"/>
</dbReference>
<comment type="catalytic activity">
    <reaction evidence="10 11">
        <text>shikimate + ATP = 3-phosphoshikimate + ADP + H(+)</text>
        <dbReference type="Rhea" id="RHEA:13121"/>
        <dbReference type="ChEBI" id="CHEBI:15378"/>
        <dbReference type="ChEBI" id="CHEBI:30616"/>
        <dbReference type="ChEBI" id="CHEBI:36208"/>
        <dbReference type="ChEBI" id="CHEBI:145989"/>
        <dbReference type="ChEBI" id="CHEBI:456216"/>
        <dbReference type="EC" id="2.7.1.71"/>
    </reaction>
</comment>
<comment type="function">
    <text evidence="11">Catalyzes the specific phosphorylation of the 3-hydroxyl group of shikimic acid using ATP as a cosubstrate.</text>
</comment>
<comment type="subcellular location">
    <subcellularLocation>
        <location evidence="11">Cytoplasm</location>
    </subcellularLocation>
</comment>
<protein>
    <recommendedName>
        <fullName evidence="3 11">Shikimate kinase</fullName>
        <shortName evidence="11">SK</shortName>
        <ecNumber evidence="3 11">2.7.1.71</ecNumber>
    </recommendedName>
</protein>
<comment type="caution">
    <text evidence="11">Lacks conserved residue(s) required for the propagation of feature annotation.</text>
</comment>
<dbReference type="Pfam" id="PF01202">
    <property type="entry name" value="SKI"/>
    <property type="match status" value="1"/>
</dbReference>
<comment type="subunit">
    <text evidence="11">Monomer.</text>
</comment>
<proteinExistence type="inferred from homology"/>
<dbReference type="PANTHER" id="PTHR21087:SF16">
    <property type="entry name" value="SHIKIMATE KINASE 1, CHLOROPLASTIC"/>
    <property type="match status" value="1"/>
</dbReference>
<sequence>MTTRAVVLIGPMGVGKSSIGRKLAKTLSRTFLDTDSVIAREHGPIPQIFAQHGEAYFREVEREAVARAVADGGVVALGGGAVLNESTRELLREHRVVLLDVSEAVVAGRIGHGEGRPLLSGVDEDPMIRWKRIRAERWPVYESLADVTFDTSRGHIAYVVSAIAEWVQEEEQ</sequence>
<dbReference type="PRINTS" id="PR01100">
    <property type="entry name" value="SHIKIMTKNASE"/>
</dbReference>
<comment type="pathway">
    <text evidence="1 11">Metabolic intermediate biosynthesis; chorismate biosynthesis; chorismate from D-erythrose 4-phosphate and phosphoenolpyruvate: step 5/7.</text>
</comment>
<keyword evidence="11" id="KW-0460">Magnesium</keyword>